<sequence length="150" mass="17019">MSTLVIPRKIMARQHEIYADYLREIDRHLADLVAGRATEMFEIRDFAGLLCLHPTHLSNTIKLVAGHAPCHDYQLRILAVAQGLLRDTDQPVAAIAATLTYDPANFTKFFKRFAGGCTPKQYREQVRAEQRELVAEAEVLTKKTELLTIR</sequence>
<dbReference type="Proteomes" id="UP001597197">
    <property type="component" value="Unassembled WGS sequence"/>
</dbReference>
<dbReference type="Gene3D" id="1.10.10.60">
    <property type="entry name" value="Homeodomain-like"/>
    <property type="match status" value="1"/>
</dbReference>
<evidence type="ECO:0000313" key="6">
    <source>
        <dbReference type="Proteomes" id="UP001597197"/>
    </source>
</evidence>
<keyword evidence="2" id="KW-0238">DNA-binding</keyword>
<comment type="caution">
    <text evidence="5">The sequence shown here is derived from an EMBL/GenBank/DDBJ whole genome shotgun (WGS) entry which is preliminary data.</text>
</comment>
<dbReference type="PROSITE" id="PS01124">
    <property type="entry name" value="HTH_ARAC_FAMILY_2"/>
    <property type="match status" value="1"/>
</dbReference>
<dbReference type="EMBL" id="JBHUFD010000018">
    <property type="protein sequence ID" value="MFD1874998.1"/>
    <property type="molecule type" value="Genomic_DNA"/>
</dbReference>
<keyword evidence="1" id="KW-0805">Transcription regulation</keyword>
<dbReference type="SMART" id="SM00342">
    <property type="entry name" value="HTH_ARAC"/>
    <property type="match status" value="1"/>
</dbReference>
<dbReference type="PANTHER" id="PTHR43280">
    <property type="entry name" value="ARAC-FAMILY TRANSCRIPTIONAL REGULATOR"/>
    <property type="match status" value="1"/>
</dbReference>
<dbReference type="RefSeq" id="WP_382317279.1">
    <property type="nucleotide sequence ID" value="NZ_JBHUFD010000018.1"/>
</dbReference>
<dbReference type="Pfam" id="PF12833">
    <property type="entry name" value="HTH_18"/>
    <property type="match status" value="1"/>
</dbReference>
<evidence type="ECO:0000256" key="3">
    <source>
        <dbReference type="ARBA" id="ARBA00023163"/>
    </source>
</evidence>
<dbReference type="InterPro" id="IPR009057">
    <property type="entry name" value="Homeodomain-like_sf"/>
</dbReference>
<feature type="domain" description="HTH araC/xylS-type" evidence="4">
    <location>
        <begin position="27"/>
        <end position="125"/>
    </location>
</feature>
<evidence type="ECO:0000259" key="4">
    <source>
        <dbReference type="PROSITE" id="PS01124"/>
    </source>
</evidence>
<evidence type="ECO:0000256" key="1">
    <source>
        <dbReference type="ARBA" id="ARBA00023015"/>
    </source>
</evidence>
<dbReference type="SUPFAM" id="SSF46689">
    <property type="entry name" value="Homeodomain-like"/>
    <property type="match status" value="1"/>
</dbReference>
<evidence type="ECO:0000313" key="5">
    <source>
        <dbReference type="EMBL" id="MFD1874998.1"/>
    </source>
</evidence>
<dbReference type="InterPro" id="IPR018060">
    <property type="entry name" value="HTH_AraC"/>
</dbReference>
<keyword evidence="6" id="KW-1185">Reference proteome</keyword>
<organism evidence="5 6">
    <name type="scientific">Hymenobacter bucti</name>
    <dbReference type="NCBI Taxonomy" id="1844114"/>
    <lineage>
        <taxon>Bacteria</taxon>
        <taxon>Pseudomonadati</taxon>
        <taxon>Bacteroidota</taxon>
        <taxon>Cytophagia</taxon>
        <taxon>Cytophagales</taxon>
        <taxon>Hymenobacteraceae</taxon>
        <taxon>Hymenobacter</taxon>
    </lineage>
</organism>
<gene>
    <name evidence="5" type="ORF">ACFSDX_21370</name>
</gene>
<accession>A0ABW4QZE5</accession>
<keyword evidence="3" id="KW-0804">Transcription</keyword>
<evidence type="ECO:0000256" key="2">
    <source>
        <dbReference type="ARBA" id="ARBA00023125"/>
    </source>
</evidence>
<dbReference type="PANTHER" id="PTHR43280:SF32">
    <property type="entry name" value="TRANSCRIPTIONAL REGULATORY PROTEIN"/>
    <property type="match status" value="1"/>
</dbReference>
<reference evidence="6" key="1">
    <citation type="journal article" date="2019" name="Int. J. Syst. Evol. Microbiol.">
        <title>The Global Catalogue of Microorganisms (GCM) 10K type strain sequencing project: providing services to taxonomists for standard genome sequencing and annotation.</title>
        <authorList>
            <consortium name="The Broad Institute Genomics Platform"/>
            <consortium name="The Broad Institute Genome Sequencing Center for Infectious Disease"/>
            <person name="Wu L."/>
            <person name="Ma J."/>
        </authorList>
    </citation>
    <scope>NUCLEOTIDE SEQUENCE [LARGE SCALE GENOMIC DNA]</scope>
    <source>
        <strain evidence="6">CGMCC 1.15795</strain>
    </source>
</reference>
<name>A0ABW4QZE5_9BACT</name>
<protein>
    <submittedName>
        <fullName evidence="5">Helix-turn-helix domain-containing protein</fullName>
    </submittedName>
</protein>
<proteinExistence type="predicted"/>